<dbReference type="SUPFAM" id="SSF54001">
    <property type="entry name" value="Cysteine proteinases"/>
    <property type="match status" value="1"/>
</dbReference>
<dbReference type="InterPro" id="IPR001394">
    <property type="entry name" value="Peptidase_C19_UCH"/>
</dbReference>
<organism evidence="6 7">
    <name type="scientific">Gambusia affinis</name>
    <name type="common">Western mosquitofish</name>
    <name type="synonym">Heterandria affinis</name>
    <dbReference type="NCBI Taxonomy" id="33528"/>
    <lineage>
        <taxon>Eukaryota</taxon>
        <taxon>Metazoa</taxon>
        <taxon>Chordata</taxon>
        <taxon>Craniata</taxon>
        <taxon>Vertebrata</taxon>
        <taxon>Euteleostomi</taxon>
        <taxon>Actinopterygii</taxon>
        <taxon>Neopterygii</taxon>
        <taxon>Teleostei</taxon>
        <taxon>Neoteleostei</taxon>
        <taxon>Acanthomorphata</taxon>
        <taxon>Ovalentaria</taxon>
        <taxon>Atherinomorphae</taxon>
        <taxon>Cyprinodontiformes</taxon>
        <taxon>Poeciliidae</taxon>
        <taxon>Poeciliinae</taxon>
        <taxon>Gambusia</taxon>
    </lineage>
</organism>
<accession>A0A315V8A8</accession>
<dbReference type="InterPro" id="IPR038765">
    <property type="entry name" value="Papain-like_cys_pep_sf"/>
</dbReference>
<dbReference type="STRING" id="33528.ENSGAFP00000009293"/>
<dbReference type="InterPro" id="IPR018200">
    <property type="entry name" value="USP_CS"/>
</dbReference>
<feature type="compositionally biased region" description="Low complexity" evidence="4">
    <location>
        <begin position="111"/>
        <end position="120"/>
    </location>
</feature>
<dbReference type="AlphaFoldDB" id="A0A315V8A8"/>
<feature type="non-terminal residue" evidence="6">
    <location>
        <position position="1"/>
    </location>
</feature>
<evidence type="ECO:0000259" key="5">
    <source>
        <dbReference type="PROSITE" id="PS50235"/>
    </source>
</evidence>
<dbReference type="PANTHER" id="PTHR21646:SF28">
    <property type="entry name" value="UBIQUITIN CARBOXYL-TERMINAL HYDROLASE 15"/>
    <property type="match status" value="1"/>
</dbReference>
<comment type="caution">
    <text evidence="6">The sequence shown here is derived from an EMBL/GenBank/DDBJ whole genome shotgun (WGS) entry which is preliminary data.</text>
</comment>
<evidence type="ECO:0000256" key="1">
    <source>
        <dbReference type="ARBA" id="ARBA00000707"/>
    </source>
</evidence>
<dbReference type="Gene3D" id="3.90.70.10">
    <property type="entry name" value="Cysteine proteinases"/>
    <property type="match status" value="1"/>
</dbReference>
<evidence type="ECO:0000313" key="7">
    <source>
        <dbReference type="Proteomes" id="UP000250572"/>
    </source>
</evidence>
<dbReference type="PROSITE" id="PS00972">
    <property type="entry name" value="USP_1"/>
    <property type="match status" value="1"/>
</dbReference>
<dbReference type="EMBL" id="NHOQ01002268">
    <property type="protein sequence ID" value="PWA19034.1"/>
    <property type="molecule type" value="Genomic_DNA"/>
</dbReference>
<sequence>TLLNPGPKLAVKKYTLSHQHGLCSLHLALLCDSNSSFIGNMYLYFPEQLQTQSNTPIVVQVVKRLVEPFRGQGRTVQLDNSARMEGRLKTILSELQIKIQLPPSDKKQTISPASSSSPSKTSEESKSELTAHLQGWSGPVLLPLSDLSGSGADEFMPGFWAALHTVCINTDGPRAGRFLCRGSQGSGLSAGRRQQHGCARPATTELLLQPGNHKRSNTNGCFQMEGTSYNLRSRQCTPSNKQGKPGVVGLDNVGNSCYFNAVMQCLCSTMPFVEDLLSQDTRRKLAKCDSRIAEVFIQLLEEMWQGSRTSCSPVQVMSALPSVFPQYHSYTQQDAQELLLHLLDGLHEDLSKMHLSRKQPGKNQSRSSKTESTIVSDLFEGQLSYLTSFLHCGHEARNHQTFTILSLPIPNDKKKCSIQDCLSLFFEESVLTGAEQSDCSDCDRRREATVQTFLNKPPEILILHLKRFTSCYNIIPSSKTYLESFSLPWQPLSCAERQVGPNFPTQLLQTSQQQLANTWRNCACAELIIDAASQLIHRGNLDMGHYTALCYNSVLETWHWFDDSFVKEVHGSVVQSPDAYILFYTCKPF</sequence>
<feature type="region of interest" description="Disordered" evidence="4">
    <location>
        <begin position="103"/>
        <end position="130"/>
    </location>
</feature>
<dbReference type="InterPro" id="IPR029526">
    <property type="entry name" value="PGBD"/>
</dbReference>
<evidence type="ECO:0000313" key="6">
    <source>
        <dbReference type="EMBL" id="PWA19034.1"/>
    </source>
</evidence>
<reference evidence="6 7" key="1">
    <citation type="journal article" date="2018" name="G3 (Bethesda)">
        <title>A High-Quality Reference Genome for the Invasive Mosquitofish Gambusia affinis Using a Chicago Library.</title>
        <authorList>
            <person name="Hoffberg S.L."/>
            <person name="Troendle N.J."/>
            <person name="Glenn T.C."/>
            <person name="Mahmud O."/>
            <person name="Louha S."/>
            <person name="Chalopin D."/>
            <person name="Bennetzen J.L."/>
            <person name="Mauricio R."/>
        </authorList>
    </citation>
    <scope>NUCLEOTIDE SEQUENCE [LARGE SCALE GENOMIC DNA]</scope>
    <source>
        <strain evidence="6">NE01/NJP1002.9</strain>
        <tissue evidence="6">Muscle</tissue>
    </source>
</reference>
<feature type="domain" description="USP" evidence="5">
    <location>
        <begin position="248"/>
        <end position="587"/>
    </location>
</feature>
<gene>
    <name evidence="6" type="ORF">CCH79_00004920</name>
</gene>
<proteinExistence type="predicted"/>
<name>A0A315V8A8_GAMAF</name>
<dbReference type="EC" id="3.4.19.12" evidence="2"/>
<dbReference type="Pfam" id="PF13843">
    <property type="entry name" value="DDE_Tnp_1_7"/>
    <property type="match status" value="1"/>
</dbReference>
<evidence type="ECO:0000256" key="4">
    <source>
        <dbReference type="SAM" id="MobiDB-lite"/>
    </source>
</evidence>
<dbReference type="PROSITE" id="PS50235">
    <property type="entry name" value="USP_3"/>
    <property type="match status" value="1"/>
</dbReference>
<dbReference type="Pfam" id="PF00443">
    <property type="entry name" value="UCH"/>
    <property type="match status" value="1"/>
</dbReference>
<dbReference type="GO" id="GO:0005634">
    <property type="term" value="C:nucleus"/>
    <property type="evidence" value="ECO:0007669"/>
    <property type="project" value="TreeGrafter"/>
</dbReference>
<comment type="catalytic activity">
    <reaction evidence="1">
        <text>Thiol-dependent hydrolysis of ester, thioester, amide, peptide and isopeptide bonds formed by the C-terminal Gly of ubiquitin (a 76-residue protein attached to proteins as an intracellular targeting signal).</text>
        <dbReference type="EC" id="3.4.19.12"/>
    </reaction>
</comment>
<dbReference type="Proteomes" id="UP000250572">
    <property type="component" value="Unassembled WGS sequence"/>
</dbReference>
<evidence type="ECO:0000256" key="2">
    <source>
        <dbReference type="ARBA" id="ARBA00012759"/>
    </source>
</evidence>
<keyword evidence="3" id="KW-0378">Hydrolase</keyword>
<evidence type="ECO:0000256" key="3">
    <source>
        <dbReference type="ARBA" id="ARBA00022801"/>
    </source>
</evidence>
<dbReference type="GO" id="GO:0004843">
    <property type="term" value="F:cysteine-type deubiquitinase activity"/>
    <property type="evidence" value="ECO:0007669"/>
    <property type="project" value="UniProtKB-EC"/>
</dbReference>
<dbReference type="GO" id="GO:0016579">
    <property type="term" value="P:protein deubiquitination"/>
    <property type="evidence" value="ECO:0007669"/>
    <property type="project" value="InterPro"/>
</dbReference>
<keyword evidence="7" id="KW-1185">Reference proteome</keyword>
<dbReference type="InterPro" id="IPR028889">
    <property type="entry name" value="USP"/>
</dbReference>
<protein>
    <recommendedName>
        <fullName evidence="2">ubiquitinyl hydrolase 1</fullName>
        <ecNumber evidence="2">3.4.19.12</ecNumber>
    </recommendedName>
</protein>
<dbReference type="PANTHER" id="PTHR21646">
    <property type="entry name" value="UBIQUITIN CARBOXYL-TERMINAL HYDROLASE"/>
    <property type="match status" value="1"/>
</dbReference>
<dbReference type="InterPro" id="IPR050185">
    <property type="entry name" value="Ub_carboxyl-term_hydrolase"/>
</dbReference>